<name>A0A1Y5TQ14_9RHOB</name>
<dbReference type="PANTHER" id="PTHR30383:SF24">
    <property type="entry name" value="THIOESTERASE 1_PROTEASE 1_LYSOPHOSPHOLIPASE L1"/>
    <property type="match status" value="1"/>
</dbReference>
<dbReference type="Pfam" id="PF13472">
    <property type="entry name" value="Lipase_GDSL_2"/>
    <property type="match status" value="1"/>
</dbReference>
<dbReference type="InterPro" id="IPR051532">
    <property type="entry name" value="Ester_Hydrolysis_Enzymes"/>
</dbReference>
<evidence type="ECO:0000256" key="1">
    <source>
        <dbReference type="SAM" id="SignalP"/>
    </source>
</evidence>
<keyword evidence="1" id="KW-0732">Signal</keyword>
<evidence type="ECO:0000259" key="2">
    <source>
        <dbReference type="Pfam" id="PF13472"/>
    </source>
</evidence>
<feature type="domain" description="SGNH hydrolase-type esterase" evidence="2">
    <location>
        <begin position="26"/>
        <end position="190"/>
    </location>
</feature>
<dbReference type="Gene3D" id="3.40.50.1110">
    <property type="entry name" value="SGNH hydrolase"/>
    <property type="match status" value="1"/>
</dbReference>
<gene>
    <name evidence="3" type="primary">tesA</name>
    <name evidence="3" type="ORF">TRL7639_03847</name>
</gene>
<evidence type="ECO:0000313" key="4">
    <source>
        <dbReference type="Proteomes" id="UP000193077"/>
    </source>
</evidence>
<organism evidence="3 4">
    <name type="scientific">Falsiruegeria litorea R37</name>
    <dbReference type="NCBI Taxonomy" id="1200284"/>
    <lineage>
        <taxon>Bacteria</taxon>
        <taxon>Pseudomonadati</taxon>
        <taxon>Pseudomonadota</taxon>
        <taxon>Alphaproteobacteria</taxon>
        <taxon>Rhodobacterales</taxon>
        <taxon>Roseobacteraceae</taxon>
        <taxon>Falsiruegeria</taxon>
    </lineage>
</organism>
<accession>A0A1Y5TQ14</accession>
<dbReference type="InterPro" id="IPR013830">
    <property type="entry name" value="SGNH_hydro"/>
</dbReference>
<reference evidence="3 4" key="1">
    <citation type="submission" date="2017-03" db="EMBL/GenBank/DDBJ databases">
        <authorList>
            <person name="Afonso C.L."/>
            <person name="Miller P.J."/>
            <person name="Scott M.A."/>
            <person name="Spackman E."/>
            <person name="Goraichik I."/>
            <person name="Dimitrov K.M."/>
            <person name="Suarez D.L."/>
            <person name="Swayne D.E."/>
        </authorList>
    </citation>
    <scope>NUCLEOTIDE SEQUENCE [LARGE SCALE GENOMIC DNA]</scope>
    <source>
        <strain evidence="3 4">CECT 7639</strain>
    </source>
</reference>
<keyword evidence="3" id="KW-0378">Hydrolase</keyword>
<proteinExistence type="predicted"/>
<evidence type="ECO:0000313" key="3">
    <source>
        <dbReference type="EMBL" id="SLN67060.1"/>
    </source>
</evidence>
<dbReference type="GO" id="GO:0004622">
    <property type="term" value="F:phosphatidylcholine lysophospholipase activity"/>
    <property type="evidence" value="ECO:0007669"/>
    <property type="project" value="TreeGrafter"/>
</dbReference>
<dbReference type="CDD" id="cd01822">
    <property type="entry name" value="Lysophospholipase_L1_like"/>
    <property type="match status" value="1"/>
</dbReference>
<dbReference type="AlphaFoldDB" id="A0A1Y5TQ14"/>
<dbReference type="PANTHER" id="PTHR30383">
    <property type="entry name" value="THIOESTERASE 1/PROTEASE 1/LYSOPHOSPHOLIPASE L1"/>
    <property type="match status" value="1"/>
</dbReference>
<feature type="signal peptide" evidence="1">
    <location>
        <begin position="1"/>
        <end position="19"/>
    </location>
</feature>
<dbReference type="EC" id="3.1.1.1" evidence="3"/>
<protein>
    <submittedName>
        <fullName evidence="3">Esterase TesA</fullName>
        <ecNumber evidence="3">3.1.1.1</ecNumber>
    </submittedName>
</protein>
<dbReference type="EMBL" id="FWFO01000004">
    <property type="protein sequence ID" value="SLN67060.1"/>
    <property type="molecule type" value="Genomic_DNA"/>
</dbReference>
<feature type="chain" id="PRO_5012441484" evidence="1">
    <location>
        <begin position="20"/>
        <end position="210"/>
    </location>
</feature>
<dbReference type="RefSeq" id="WP_085797479.1">
    <property type="nucleotide sequence ID" value="NZ_FWFO01000004.1"/>
</dbReference>
<sequence>MRKVLIAGLFVLCGFPATAEPVVIAALGDSLTQGYGLPQGQGFVPQMQEWLDKQGVDVELVNAGVSGDTTAGGAARVAWTLTPEVDAMIVTLGGNDMLRGIDPAAVRQNLTTILTAARDADVQVLLVGMQAPGNYGPEYKAEFDNAYIELADEFGVLRAESFFQGFPVNDDPSAVQQWMQADGIHPNPEGVNLIVEGLGPQVLELAKAAN</sequence>
<dbReference type="OrthoDB" id="9786188at2"/>
<dbReference type="GO" id="GO:0106435">
    <property type="term" value="F:carboxylesterase activity"/>
    <property type="evidence" value="ECO:0007669"/>
    <property type="project" value="UniProtKB-EC"/>
</dbReference>
<dbReference type="Proteomes" id="UP000193077">
    <property type="component" value="Unassembled WGS sequence"/>
</dbReference>
<keyword evidence="4" id="KW-1185">Reference proteome</keyword>
<dbReference type="InterPro" id="IPR036514">
    <property type="entry name" value="SGNH_hydro_sf"/>
</dbReference>
<dbReference type="SUPFAM" id="SSF52266">
    <property type="entry name" value="SGNH hydrolase"/>
    <property type="match status" value="1"/>
</dbReference>